<dbReference type="InterPro" id="IPR032675">
    <property type="entry name" value="LRR_dom_sf"/>
</dbReference>
<feature type="compositionally biased region" description="Basic and acidic residues" evidence="1">
    <location>
        <begin position="110"/>
        <end position="119"/>
    </location>
</feature>
<evidence type="ECO:0000313" key="3">
    <source>
        <dbReference type="Proteomes" id="UP000265643"/>
    </source>
</evidence>
<proteinExistence type="predicted"/>
<feature type="region of interest" description="Disordered" evidence="1">
    <location>
        <begin position="110"/>
        <end position="220"/>
    </location>
</feature>
<keyword evidence="3" id="KW-1185">Reference proteome</keyword>
<dbReference type="AlphaFoldDB" id="A0A391P2Q3"/>
<dbReference type="Gene3D" id="3.80.10.10">
    <property type="entry name" value="Ribonuclease Inhibitor"/>
    <property type="match status" value="1"/>
</dbReference>
<evidence type="ECO:0000256" key="1">
    <source>
        <dbReference type="SAM" id="MobiDB-lite"/>
    </source>
</evidence>
<feature type="compositionally biased region" description="Basic and acidic residues" evidence="1">
    <location>
        <begin position="205"/>
        <end position="219"/>
    </location>
</feature>
<sequence>MYKEFSEGVVVLTMPSFYQKRLKAVILVAGMLLLAVLGAEHMTRSLPEESGDAGKEHSRISAGAGHLTAAPLLGVSEIPMTLVSGKNPTEFAGAAESSTKLAEILWKEHAKADESETDRVSGLTGGENEFADGKSGNTVIPTVPTISDTPATPDIPTTPDTPDTPDLPTIPDTPATPDIPTIPDTPDSPDLPARPDEPGMSDGATEPKDAEDTGREENPKVPVINGFLLDEEGWIVGIDPATFATDDGYLELPSESCKGIRAHVFEGCTEAIAEIYVPENIVGMEEGAFLGLPDLEWLEVEACNPNFSSLDGVIFDKEGSRLFAFPAARTGTYEPPSSLTEIADYALDQNSLSGLEFRKYQSMKLGSAVFGTGNGAGIRIYINGAYLNHFEEIFDGYDVEVIPYYP</sequence>
<reference evidence="3" key="1">
    <citation type="submission" date="2018-09" db="EMBL/GenBank/DDBJ databases">
        <title>Draft Genome Sequence of Mediterraneibacter sp. KCTC 15684.</title>
        <authorList>
            <person name="Kim J.S."/>
            <person name="Han K.I."/>
            <person name="Suh M.K."/>
            <person name="Lee K.C."/>
            <person name="Eom M.K."/>
            <person name="Lee J.H."/>
            <person name="Park S.H."/>
            <person name="Kang S.W."/>
            <person name="Park J.E."/>
            <person name="Oh B.S."/>
            <person name="Yu S.Y."/>
            <person name="Choi S.H."/>
            <person name="Lee D.H."/>
            <person name="Yoon H."/>
            <person name="Kim B."/>
            <person name="Yang S.J."/>
            <person name="Lee J.S."/>
        </authorList>
    </citation>
    <scope>NUCLEOTIDE SEQUENCE [LARGE SCALE GENOMIC DNA]</scope>
    <source>
        <strain evidence="3">KCTC 15684</strain>
    </source>
</reference>
<dbReference type="RefSeq" id="WP_243112840.1">
    <property type="nucleotide sequence ID" value="NZ_BHGK01000001.1"/>
</dbReference>
<dbReference type="Proteomes" id="UP000265643">
    <property type="component" value="Unassembled WGS sequence"/>
</dbReference>
<dbReference type="EMBL" id="BHGK01000001">
    <property type="protein sequence ID" value="GCA68344.1"/>
    <property type="molecule type" value="Genomic_DNA"/>
</dbReference>
<protein>
    <submittedName>
        <fullName evidence="2">Uncharacterized protein</fullName>
    </submittedName>
</protein>
<comment type="caution">
    <text evidence="2">The sequence shown here is derived from an EMBL/GenBank/DDBJ whole genome shotgun (WGS) entry which is preliminary data.</text>
</comment>
<organism evidence="2 3">
    <name type="scientific">Mediterraneibacter butyricigenes</name>
    <dbReference type="NCBI Taxonomy" id="2316025"/>
    <lineage>
        <taxon>Bacteria</taxon>
        <taxon>Bacillati</taxon>
        <taxon>Bacillota</taxon>
        <taxon>Clostridia</taxon>
        <taxon>Lachnospirales</taxon>
        <taxon>Lachnospiraceae</taxon>
        <taxon>Mediterraneibacter</taxon>
    </lineage>
</organism>
<accession>A0A391P2Q3</accession>
<feature type="compositionally biased region" description="Low complexity" evidence="1">
    <location>
        <begin position="144"/>
        <end position="191"/>
    </location>
</feature>
<name>A0A391P2Q3_9FIRM</name>
<evidence type="ECO:0000313" key="2">
    <source>
        <dbReference type="EMBL" id="GCA68344.1"/>
    </source>
</evidence>
<gene>
    <name evidence="2" type="ORF">KGMB01110_27800</name>
</gene>